<accession>A0A9D4MAC3</accession>
<reference evidence="2" key="2">
    <citation type="submission" date="2020-11" db="EMBL/GenBank/DDBJ databases">
        <authorList>
            <person name="McCartney M.A."/>
            <person name="Auch B."/>
            <person name="Kono T."/>
            <person name="Mallez S."/>
            <person name="Becker A."/>
            <person name="Gohl D.M."/>
            <person name="Silverstein K.A.T."/>
            <person name="Koren S."/>
            <person name="Bechman K.B."/>
            <person name="Herman A."/>
            <person name="Abrahante J.E."/>
            <person name="Garbe J."/>
        </authorList>
    </citation>
    <scope>NUCLEOTIDE SEQUENCE</scope>
    <source>
        <strain evidence="2">Duluth1</strain>
        <tissue evidence="2">Whole animal</tissue>
    </source>
</reference>
<proteinExistence type="predicted"/>
<evidence type="ECO:0008006" key="4">
    <source>
        <dbReference type="Google" id="ProtNLM"/>
    </source>
</evidence>
<organism evidence="2 3">
    <name type="scientific">Dreissena polymorpha</name>
    <name type="common">Zebra mussel</name>
    <name type="synonym">Mytilus polymorpha</name>
    <dbReference type="NCBI Taxonomy" id="45954"/>
    <lineage>
        <taxon>Eukaryota</taxon>
        <taxon>Metazoa</taxon>
        <taxon>Spiralia</taxon>
        <taxon>Lophotrochozoa</taxon>
        <taxon>Mollusca</taxon>
        <taxon>Bivalvia</taxon>
        <taxon>Autobranchia</taxon>
        <taxon>Heteroconchia</taxon>
        <taxon>Euheterodonta</taxon>
        <taxon>Imparidentia</taxon>
        <taxon>Neoheterodontei</taxon>
        <taxon>Myida</taxon>
        <taxon>Dreissenoidea</taxon>
        <taxon>Dreissenidae</taxon>
        <taxon>Dreissena</taxon>
    </lineage>
</organism>
<keyword evidence="3" id="KW-1185">Reference proteome</keyword>
<dbReference type="InterPro" id="IPR053320">
    <property type="entry name" value="Protein_DD3-3_O-glyco"/>
</dbReference>
<evidence type="ECO:0000313" key="3">
    <source>
        <dbReference type="Proteomes" id="UP000828390"/>
    </source>
</evidence>
<name>A0A9D4MAC3_DREPO</name>
<dbReference type="EMBL" id="JAIWYP010000002">
    <property type="protein sequence ID" value="KAH3872571.1"/>
    <property type="molecule type" value="Genomic_DNA"/>
</dbReference>
<feature type="region of interest" description="Disordered" evidence="1">
    <location>
        <begin position="233"/>
        <end position="266"/>
    </location>
</feature>
<gene>
    <name evidence="2" type="ORF">DPMN_035789</name>
</gene>
<evidence type="ECO:0000256" key="1">
    <source>
        <dbReference type="SAM" id="MobiDB-lite"/>
    </source>
</evidence>
<protein>
    <recommendedName>
        <fullName evidence="4">Protein DD3-3</fullName>
    </recommendedName>
</protein>
<evidence type="ECO:0000313" key="2">
    <source>
        <dbReference type="EMBL" id="KAH3872571.1"/>
    </source>
</evidence>
<sequence length="757" mass="84827">MQPKKGPMPSTNPPASVRLLATTSVRLLASAKPLAVLAVRLPKALGEAPVTALYDVRILQHSENPQQETGTLQPGQHHLKANFIPGVYSVSNRMTDYSHSAWNIVLLLLYISSVWCDLYMHNPRGSNNRLNEKTATRTQNDRIFDSQNNARGGYNVGDKTSDPAGGNAANQYQMHYFQSGSSGDSLLTLEWTNQHGCGGNEDTDPQKQNCNLVIQFMCEDAISNIPALKDQIRDGTSTNRMEYSPPPNDETEAAKDTRKQGALDTSRGLQESWEAYDSCYVRERNNGLFKADQKLKKNSKGYTSAIHTRQNPNGNRNGYECPEERDYFPYWHPTQWKDIAVLAENSSMCNHYTSKSFNTQPYHSCVELWPSGKRKHASRWNNEAECTKNSGRWIQFYNYLEKAPAFTSEAACVAASSGKVRYIWGVPHDASDVNAKQCLVALGTVDCKAAPWSRSNHLGNGRGDGLPLTYTWTLPYFPSSHDHKCVLRMRYNISTDDYDPYKTNSQFDQVGNVQSPVQNNIQIDVGGPTKLQMALNTDQTGRVFEDRSHVFNLVRRPAGLDNERIYNLNTRGKRGNIVQVYPAVEYDFTPNNLRITDRDLVHIQWTGSNTHNNDEPGGDGDTGNDGEGTAGTDRINIAQIGDRNDNLPLTFEKSTMWNNADIVWMHHGKTDISPKDLALEMASSGYYRCFKKASCPDAAHKDYIVETKTTPLQNQLNNAPASYPGGLLRFKKGTYHYMCTRNNNFSNRSNKGTIIVN</sequence>
<feature type="compositionally biased region" description="Basic and acidic residues" evidence="1">
    <location>
        <begin position="252"/>
        <end position="261"/>
    </location>
</feature>
<feature type="region of interest" description="Disordered" evidence="1">
    <location>
        <begin position="606"/>
        <end position="633"/>
    </location>
</feature>
<reference evidence="2" key="1">
    <citation type="journal article" date="2019" name="bioRxiv">
        <title>The Genome of the Zebra Mussel, Dreissena polymorpha: A Resource for Invasive Species Research.</title>
        <authorList>
            <person name="McCartney M.A."/>
            <person name="Auch B."/>
            <person name="Kono T."/>
            <person name="Mallez S."/>
            <person name="Zhang Y."/>
            <person name="Obille A."/>
            <person name="Becker A."/>
            <person name="Abrahante J.E."/>
            <person name="Garbe J."/>
            <person name="Badalamenti J.P."/>
            <person name="Herman A."/>
            <person name="Mangelson H."/>
            <person name="Liachko I."/>
            <person name="Sullivan S."/>
            <person name="Sone E.D."/>
            <person name="Koren S."/>
            <person name="Silverstein K.A.T."/>
            <person name="Beckman K.B."/>
            <person name="Gohl D.M."/>
        </authorList>
    </citation>
    <scope>NUCLEOTIDE SEQUENCE</scope>
    <source>
        <strain evidence="2">Duluth1</strain>
        <tissue evidence="2">Whole animal</tissue>
    </source>
</reference>
<comment type="caution">
    <text evidence="2">The sequence shown here is derived from an EMBL/GenBank/DDBJ whole genome shotgun (WGS) entry which is preliminary data.</text>
</comment>
<dbReference type="PANTHER" id="PTHR35170">
    <property type="entry name" value="PROTEIN DD3-3"/>
    <property type="match status" value="1"/>
</dbReference>
<dbReference type="PANTHER" id="PTHR35170:SF2">
    <property type="entry name" value="PROTEIN DD3-3"/>
    <property type="match status" value="1"/>
</dbReference>
<dbReference type="AlphaFoldDB" id="A0A9D4MAC3"/>
<dbReference type="Proteomes" id="UP000828390">
    <property type="component" value="Unassembled WGS sequence"/>
</dbReference>